<dbReference type="NCBIfam" id="TIGR02532">
    <property type="entry name" value="IV_pilin_GFxxxE"/>
    <property type="match status" value="1"/>
</dbReference>
<dbReference type="EMBL" id="JAUSVB010000002">
    <property type="protein sequence ID" value="MDQ0373899.1"/>
    <property type="molecule type" value="Genomic_DNA"/>
</dbReference>
<dbReference type="Gene3D" id="2.60.40.1120">
    <property type="entry name" value="Carboxypeptidase-like, regulatory domain"/>
    <property type="match status" value="1"/>
</dbReference>
<evidence type="ECO:0000256" key="1">
    <source>
        <dbReference type="SAM" id="MobiDB-lite"/>
    </source>
</evidence>
<dbReference type="Pfam" id="PF07963">
    <property type="entry name" value="N_methyl"/>
    <property type="match status" value="1"/>
</dbReference>
<gene>
    <name evidence="3" type="ORF">J2X26_002210</name>
</gene>
<dbReference type="Proteomes" id="UP001239626">
    <property type="component" value="Unassembled WGS sequence"/>
</dbReference>
<evidence type="ECO:0000256" key="2">
    <source>
        <dbReference type="SAM" id="Phobius"/>
    </source>
</evidence>
<comment type="caution">
    <text evidence="3">The sequence shown here is derived from an EMBL/GenBank/DDBJ whole genome shotgun (WGS) entry which is preliminary data.</text>
</comment>
<evidence type="ECO:0000313" key="3">
    <source>
        <dbReference type="EMBL" id="MDQ0373899.1"/>
    </source>
</evidence>
<evidence type="ECO:0000313" key="4">
    <source>
        <dbReference type="Proteomes" id="UP001239626"/>
    </source>
</evidence>
<dbReference type="RefSeq" id="WP_307492202.1">
    <property type="nucleotide sequence ID" value="NZ_JAUSVB010000002.1"/>
</dbReference>
<reference evidence="3 4" key="1">
    <citation type="submission" date="2023-07" db="EMBL/GenBank/DDBJ databases">
        <title>Sorghum-associated microbial communities from plants grown in Nebraska, USA.</title>
        <authorList>
            <person name="Schachtman D."/>
        </authorList>
    </citation>
    <scope>NUCLEOTIDE SEQUENCE [LARGE SCALE GENOMIC DNA]</scope>
    <source>
        <strain evidence="3 4">BE332</strain>
    </source>
</reference>
<keyword evidence="2" id="KW-1133">Transmembrane helix</keyword>
<organism evidence="3 4">
    <name type="scientific">Cellulomonas humilata</name>
    <dbReference type="NCBI Taxonomy" id="144055"/>
    <lineage>
        <taxon>Bacteria</taxon>
        <taxon>Bacillati</taxon>
        <taxon>Actinomycetota</taxon>
        <taxon>Actinomycetes</taxon>
        <taxon>Micrococcales</taxon>
        <taxon>Cellulomonadaceae</taxon>
        <taxon>Cellulomonas</taxon>
    </lineage>
</organism>
<accession>A0ABU0EF81</accession>
<name>A0ABU0EF81_9CELL</name>
<keyword evidence="2" id="KW-0812">Transmembrane</keyword>
<keyword evidence="2" id="KW-0472">Membrane</keyword>
<dbReference type="InterPro" id="IPR012902">
    <property type="entry name" value="N_methyl_site"/>
</dbReference>
<keyword evidence="4" id="KW-1185">Reference proteome</keyword>
<sequence>MRTLRDRLARARDEDGVTLIEVLMAMLIFAIVSTGLIFTMLSVLSLGRDSRARQVAANLAAEDIDRTREEKDIFDLQDKSYTRALNGDTFHVHRETSWVSDPDLEFQCGSGGGALRYKRVNITITWDGMRGGTEPVRADTVLDAKDRINDPTRSTLLVSVLNGEGLGSQGVAVSAQPTTAAGVPVGAALPTVTTDAEGCAYVLKAPPGDYKITVTKSGYVDINQATAPSVQLSVSANSTASASFSYDNAAVYTLRYGTNVTGVTPRVPAGSMLTTFDSTYGPKNPVVATGTETPRTYKMFPISSGYSIFAGTCDLTTLTTGPADPTNWAGGVRQPEAAAAPGGAVTVDVAMGIVNLSVGAPGTSTFVKAVAVAAPTGAEALACTTPAQTLTFSSAVLNASGTATIALPYGFWKLYRGTSSSQTTQITTAQITPVTGGSVQADGTVELDPRSPLWEGP</sequence>
<protein>
    <submittedName>
        <fullName evidence="3">Prepilin-type N-terminal cleavage/methylation domain-containing protein</fullName>
    </submittedName>
</protein>
<feature type="region of interest" description="Disordered" evidence="1">
    <location>
        <begin position="437"/>
        <end position="457"/>
    </location>
</feature>
<dbReference type="SUPFAM" id="SSF49452">
    <property type="entry name" value="Starch-binding domain-like"/>
    <property type="match status" value="1"/>
</dbReference>
<dbReference type="InterPro" id="IPR013784">
    <property type="entry name" value="Carb-bd-like_fold"/>
</dbReference>
<proteinExistence type="predicted"/>
<feature type="transmembrane region" description="Helical" evidence="2">
    <location>
        <begin position="20"/>
        <end position="44"/>
    </location>
</feature>